<dbReference type="InterPro" id="IPR007740">
    <property type="entry name" value="Ribosomal_mL49"/>
</dbReference>
<dbReference type="GO" id="GO:0005762">
    <property type="term" value="C:mitochondrial large ribosomal subunit"/>
    <property type="evidence" value="ECO:0007669"/>
    <property type="project" value="TreeGrafter"/>
</dbReference>
<dbReference type="Pfam" id="PF05046">
    <property type="entry name" value="Img2"/>
    <property type="match status" value="1"/>
</dbReference>
<reference evidence="7 8" key="1">
    <citation type="journal article" date="2018" name="Biotechnol. Biofuels">
        <title>Integrative visual omics of the white-rot fungus Polyporus brumalis exposes the biotechnological potential of its oxidative enzymes for delignifying raw plant biomass.</title>
        <authorList>
            <person name="Miyauchi S."/>
            <person name="Rancon A."/>
            <person name="Drula E."/>
            <person name="Hage H."/>
            <person name="Chaduli D."/>
            <person name="Favel A."/>
            <person name="Grisel S."/>
            <person name="Henrissat B."/>
            <person name="Herpoel-Gimbert I."/>
            <person name="Ruiz-Duenas F.J."/>
            <person name="Chevret D."/>
            <person name="Hainaut M."/>
            <person name="Lin J."/>
            <person name="Wang M."/>
            <person name="Pangilinan J."/>
            <person name="Lipzen A."/>
            <person name="Lesage-Meessen L."/>
            <person name="Navarro D."/>
            <person name="Riley R."/>
            <person name="Grigoriev I.V."/>
            <person name="Zhou S."/>
            <person name="Raouche S."/>
            <person name="Rosso M.N."/>
        </authorList>
    </citation>
    <scope>NUCLEOTIDE SEQUENCE [LARGE SCALE GENOMIC DNA]</scope>
    <source>
        <strain evidence="7 8">BRFM 1820</strain>
    </source>
</reference>
<keyword evidence="5" id="KW-0687">Ribonucleoprotein</keyword>
<gene>
    <name evidence="7" type="ORF">OH76DRAFT_1396072</name>
</gene>
<dbReference type="GO" id="GO:0003735">
    <property type="term" value="F:structural constituent of ribosome"/>
    <property type="evidence" value="ECO:0007669"/>
    <property type="project" value="InterPro"/>
</dbReference>
<dbReference type="PANTHER" id="PTHR13477">
    <property type="entry name" value="MITOCHONDRIAL 39S RIBOSOMAL PROTEIN L49"/>
    <property type="match status" value="1"/>
</dbReference>
<protein>
    <recommendedName>
        <fullName evidence="6">Large ribosomal subunit protein mL49</fullName>
    </recommendedName>
</protein>
<dbReference type="OrthoDB" id="19439at2759"/>
<accession>A0A371DWN0</accession>
<evidence type="ECO:0000256" key="4">
    <source>
        <dbReference type="ARBA" id="ARBA00023128"/>
    </source>
</evidence>
<dbReference type="Gene3D" id="3.30.780.10">
    <property type="entry name" value="SUI1-like domain"/>
    <property type="match status" value="1"/>
</dbReference>
<dbReference type="EMBL" id="KZ857380">
    <property type="protein sequence ID" value="RDX56911.1"/>
    <property type="molecule type" value="Genomic_DNA"/>
</dbReference>
<organism evidence="7 8">
    <name type="scientific">Lentinus brumalis</name>
    <dbReference type="NCBI Taxonomy" id="2498619"/>
    <lineage>
        <taxon>Eukaryota</taxon>
        <taxon>Fungi</taxon>
        <taxon>Dikarya</taxon>
        <taxon>Basidiomycota</taxon>
        <taxon>Agaricomycotina</taxon>
        <taxon>Agaricomycetes</taxon>
        <taxon>Polyporales</taxon>
        <taxon>Polyporaceae</taxon>
        <taxon>Lentinus</taxon>
    </lineage>
</organism>
<keyword evidence="4" id="KW-0496">Mitochondrion</keyword>
<keyword evidence="3" id="KW-0689">Ribosomal protein</keyword>
<keyword evidence="8" id="KW-1185">Reference proteome</keyword>
<dbReference type="STRING" id="139420.A0A371DWN0"/>
<proteinExistence type="inferred from homology"/>
<evidence type="ECO:0000256" key="6">
    <source>
        <dbReference type="ARBA" id="ARBA00035191"/>
    </source>
</evidence>
<comment type="subcellular location">
    <subcellularLocation>
        <location evidence="1">Mitochondrion</location>
    </subcellularLocation>
</comment>
<dbReference type="GO" id="GO:0006412">
    <property type="term" value="P:translation"/>
    <property type="evidence" value="ECO:0007669"/>
    <property type="project" value="InterPro"/>
</dbReference>
<sequence length="122" mass="13655">MLFSLLRPVLAAPLRQARLYSQAAQHATSPTSTLPYLVRRNTRGSIPVYTDIRNGGTRYLVEIRNVEGNADALADDLARTLFPAGSSEAERIRVQTVHQKHVVISGGRWKTDVIRWLAQRGF</sequence>
<evidence type="ECO:0000313" key="8">
    <source>
        <dbReference type="Proteomes" id="UP000256964"/>
    </source>
</evidence>
<evidence type="ECO:0000313" key="7">
    <source>
        <dbReference type="EMBL" id="RDX56911.1"/>
    </source>
</evidence>
<dbReference type="AlphaFoldDB" id="A0A371DWN0"/>
<comment type="similarity">
    <text evidence="2">Belongs to the mitochondrion-specific ribosomal protein mL49 family.</text>
</comment>
<dbReference type="Proteomes" id="UP000256964">
    <property type="component" value="Unassembled WGS sequence"/>
</dbReference>
<evidence type="ECO:0000256" key="2">
    <source>
        <dbReference type="ARBA" id="ARBA00005677"/>
    </source>
</evidence>
<evidence type="ECO:0000256" key="1">
    <source>
        <dbReference type="ARBA" id="ARBA00004173"/>
    </source>
</evidence>
<dbReference type="PANTHER" id="PTHR13477:SF0">
    <property type="entry name" value="LARGE RIBOSOMAL SUBUNIT PROTEIN ML49"/>
    <property type="match status" value="1"/>
</dbReference>
<name>A0A371DWN0_9APHY</name>
<evidence type="ECO:0000256" key="5">
    <source>
        <dbReference type="ARBA" id="ARBA00023274"/>
    </source>
</evidence>
<evidence type="ECO:0000256" key="3">
    <source>
        <dbReference type="ARBA" id="ARBA00022980"/>
    </source>
</evidence>